<evidence type="ECO:0000256" key="3">
    <source>
        <dbReference type="ARBA" id="ARBA00022806"/>
    </source>
</evidence>
<dbReference type="SUPFAM" id="SSF52540">
    <property type="entry name" value="P-loop containing nucleoside triphosphate hydrolases"/>
    <property type="match status" value="1"/>
</dbReference>
<dbReference type="InterPro" id="IPR014016">
    <property type="entry name" value="UvrD-like_ATP-bd"/>
</dbReference>
<dbReference type="Proteomes" id="UP000217564">
    <property type="component" value="Unassembled WGS sequence"/>
</dbReference>
<proteinExistence type="predicted"/>
<evidence type="ECO:0000256" key="5">
    <source>
        <dbReference type="PROSITE-ProRule" id="PRU00560"/>
    </source>
</evidence>
<evidence type="ECO:0000313" key="8">
    <source>
        <dbReference type="Proteomes" id="UP000217564"/>
    </source>
</evidence>
<keyword evidence="2 5" id="KW-0378">Hydrolase</keyword>
<dbReference type="GO" id="GO:0003677">
    <property type="term" value="F:DNA binding"/>
    <property type="evidence" value="ECO:0007669"/>
    <property type="project" value="InterPro"/>
</dbReference>
<dbReference type="PROSITE" id="PS51198">
    <property type="entry name" value="UVRD_HELICASE_ATP_BIND"/>
    <property type="match status" value="1"/>
</dbReference>
<dbReference type="Gene3D" id="3.40.50.300">
    <property type="entry name" value="P-loop containing nucleotide triphosphate hydrolases"/>
    <property type="match status" value="3"/>
</dbReference>
<evidence type="ECO:0000313" key="7">
    <source>
        <dbReference type="EMBL" id="PCC46801.1"/>
    </source>
</evidence>
<dbReference type="PANTHER" id="PTHR11070">
    <property type="entry name" value="UVRD / RECB / PCRA DNA HELICASE FAMILY MEMBER"/>
    <property type="match status" value="1"/>
</dbReference>
<protein>
    <submittedName>
        <fullName evidence="7">DNA helicase</fullName>
    </submittedName>
</protein>
<dbReference type="AlphaFoldDB" id="A0A2A3Z5L4"/>
<dbReference type="InterPro" id="IPR000212">
    <property type="entry name" value="DNA_helicase_UvrD/REP"/>
</dbReference>
<comment type="caution">
    <text evidence="7">The sequence shown here is derived from an EMBL/GenBank/DDBJ whole genome shotgun (WGS) entry which is preliminary data.</text>
</comment>
<keyword evidence="1 5" id="KW-0547">Nucleotide-binding</keyword>
<dbReference type="Pfam" id="PF13245">
    <property type="entry name" value="AAA_19"/>
    <property type="match status" value="1"/>
</dbReference>
<keyword evidence="3 5" id="KW-0347">Helicase</keyword>
<accession>A0A2A3Z5L4</accession>
<dbReference type="GO" id="GO:0043138">
    <property type="term" value="F:3'-5' DNA helicase activity"/>
    <property type="evidence" value="ECO:0007669"/>
    <property type="project" value="TreeGrafter"/>
</dbReference>
<dbReference type="PANTHER" id="PTHR11070:SF45">
    <property type="entry name" value="DNA 3'-5' HELICASE"/>
    <property type="match status" value="1"/>
</dbReference>
<sequence length="680" mass="73712">MYSRLDAELAGSLSARKRAMAADVHELESLSARDLEVSRLTERIGQLRSSEHSLCFGRIDSGMDGSSLHIGRIGLRTEAGEPLLVDWRAEAARPFYAATMASPLGVRRRRHVRVSARTVVDVNDEILDGSEPGEEDVVGDGPLVAALSSARTGRMRQAAATLQAEQDEIVRSPHRGIMVVDGGPGTGKTIVALHRAAYVLYAFPVVAKRGVLVFGPNKRFIDYIADVLPSLGENDVRLATLPDLVGAEVTQHEPDDLARIKGRAGLAQGLARWVQARQPQHVPLELQTAHGTVTLDPELVDAARRGALQGGIGHNQARELFTERVVEELVNELEQQSASELADFEVELKEFHGVDLDRMFGGGSGRVDSEEGAEAMDGLEIDWDRIREELLDDPGIDRSIAGVWPRLRAEDAVRGLLSDRAALADALPDLPEQQLVEIAHFARAGWSSVDLALLDEARALIDGTPEAIYGHIVVDEAQQLSEMQWRLLMRRCPQHSMTVVGDLAQAGPTTTIRSWREALDPFASDGIARHTLTVNYRTTAEILEETRPLLARIAPGQQLSRSIRHGQQPIVVTAPEDDIPSALVELIASARSEHPEELIGVIATVSRAAMLEAELDGTGAAIVAAPDARGLEFDTVIIVDPDGIQSRSEAGLQDCYVAQTRATKRLATVMVADIGNPSAR</sequence>
<evidence type="ECO:0000256" key="2">
    <source>
        <dbReference type="ARBA" id="ARBA00022801"/>
    </source>
</evidence>
<evidence type="ECO:0000256" key="1">
    <source>
        <dbReference type="ARBA" id="ARBA00022741"/>
    </source>
</evidence>
<organism evidence="7 8">
    <name type="scientific">Brevibacterium aurantiacum</name>
    <dbReference type="NCBI Taxonomy" id="273384"/>
    <lineage>
        <taxon>Bacteria</taxon>
        <taxon>Bacillati</taxon>
        <taxon>Actinomycetota</taxon>
        <taxon>Actinomycetes</taxon>
        <taxon>Micrococcales</taxon>
        <taxon>Brevibacteriaceae</taxon>
        <taxon>Brevibacterium</taxon>
    </lineage>
</organism>
<feature type="binding site" evidence="5">
    <location>
        <begin position="182"/>
        <end position="189"/>
    </location>
    <ligand>
        <name>ATP</name>
        <dbReference type="ChEBI" id="CHEBI:30616"/>
    </ligand>
</feature>
<name>A0A2A3Z5L4_BREAU</name>
<reference evidence="7 8" key="1">
    <citation type="journal article" date="2017" name="Elife">
        <title>Extensive horizontal gene transfer in cheese-associated bacteria.</title>
        <authorList>
            <person name="Bonham K.S."/>
            <person name="Wolfe B.E."/>
            <person name="Dutton R.J."/>
        </authorList>
    </citation>
    <scope>NUCLEOTIDE SEQUENCE [LARGE SCALE GENOMIC DNA]</scope>
    <source>
        <strain evidence="7 8">947_7</strain>
    </source>
</reference>
<keyword evidence="4 5" id="KW-0067">ATP-binding</keyword>
<dbReference type="GO" id="GO:0005829">
    <property type="term" value="C:cytosol"/>
    <property type="evidence" value="ECO:0007669"/>
    <property type="project" value="TreeGrafter"/>
</dbReference>
<dbReference type="EMBL" id="NRGP01000013">
    <property type="protein sequence ID" value="PCC46801.1"/>
    <property type="molecule type" value="Genomic_DNA"/>
</dbReference>
<feature type="domain" description="UvrD-like helicase ATP-binding" evidence="6">
    <location>
        <begin position="161"/>
        <end position="539"/>
    </location>
</feature>
<evidence type="ECO:0000256" key="4">
    <source>
        <dbReference type="ARBA" id="ARBA00022840"/>
    </source>
</evidence>
<dbReference type="GO" id="GO:0005524">
    <property type="term" value="F:ATP binding"/>
    <property type="evidence" value="ECO:0007669"/>
    <property type="project" value="UniProtKB-UniRule"/>
</dbReference>
<dbReference type="InterPro" id="IPR027417">
    <property type="entry name" value="P-loop_NTPase"/>
</dbReference>
<dbReference type="GO" id="GO:0016787">
    <property type="term" value="F:hydrolase activity"/>
    <property type="evidence" value="ECO:0007669"/>
    <property type="project" value="UniProtKB-UniRule"/>
</dbReference>
<gene>
    <name evidence="7" type="ORF">CIK64_09330</name>
</gene>
<evidence type="ECO:0000259" key="6">
    <source>
        <dbReference type="PROSITE" id="PS51198"/>
    </source>
</evidence>
<dbReference type="GO" id="GO:0000725">
    <property type="term" value="P:recombinational repair"/>
    <property type="evidence" value="ECO:0007669"/>
    <property type="project" value="TreeGrafter"/>
</dbReference>